<dbReference type="EMBL" id="AZHX01001697">
    <property type="protein sequence ID" value="ETX00759.1"/>
    <property type="molecule type" value="Genomic_DNA"/>
</dbReference>
<reference evidence="1 2" key="1">
    <citation type="journal article" date="2014" name="Nature">
        <title>An environmental bacterial taxon with a large and distinct metabolic repertoire.</title>
        <authorList>
            <person name="Wilson M.C."/>
            <person name="Mori T."/>
            <person name="Ruckert C."/>
            <person name="Uria A.R."/>
            <person name="Helf M.J."/>
            <person name="Takada K."/>
            <person name="Gernert C."/>
            <person name="Steffens U.A."/>
            <person name="Heycke N."/>
            <person name="Schmitt S."/>
            <person name="Rinke C."/>
            <person name="Helfrich E.J."/>
            <person name="Brachmann A.O."/>
            <person name="Gurgui C."/>
            <person name="Wakimoto T."/>
            <person name="Kracht M."/>
            <person name="Crusemann M."/>
            <person name="Hentschel U."/>
            <person name="Abe I."/>
            <person name="Matsunaga S."/>
            <person name="Kalinowski J."/>
            <person name="Takeyama H."/>
            <person name="Piel J."/>
        </authorList>
    </citation>
    <scope>NUCLEOTIDE SEQUENCE [LARGE SCALE GENOMIC DNA]</scope>
    <source>
        <strain evidence="2">TSY2</strain>
    </source>
</reference>
<gene>
    <name evidence="1" type="ORF">ETSY2_38550</name>
</gene>
<accession>W4LRS6</accession>
<comment type="caution">
    <text evidence="1">The sequence shown here is derived from an EMBL/GenBank/DDBJ whole genome shotgun (WGS) entry which is preliminary data.</text>
</comment>
<dbReference type="HOGENOM" id="CLU_3408965_0_0_7"/>
<organism evidence="1 2">
    <name type="scientific">Candidatus Entotheonella gemina</name>
    <dbReference type="NCBI Taxonomy" id="1429439"/>
    <lineage>
        <taxon>Bacteria</taxon>
        <taxon>Pseudomonadati</taxon>
        <taxon>Nitrospinota/Tectimicrobiota group</taxon>
        <taxon>Candidatus Tectimicrobiota</taxon>
        <taxon>Candidatus Entotheonellia</taxon>
        <taxon>Candidatus Entotheonellales</taxon>
        <taxon>Candidatus Entotheonellaceae</taxon>
        <taxon>Candidatus Entotheonella</taxon>
    </lineage>
</organism>
<evidence type="ECO:0000313" key="1">
    <source>
        <dbReference type="EMBL" id="ETX00759.1"/>
    </source>
</evidence>
<protein>
    <submittedName>
        <fullName evidence="1">Uncharacterized protein</fullName>
    </submittedName>
</protein>
<dbReference type="Proteomes" id="UP000019140">
    <property type="component" value="Unassembled WGS sequence"/>
</dbReference>
<dbReference type="AlphaFoldDB" id="W4LRS6"/>
<proteinExistence type="predicted"/>
<evidence type="ECO:0000313" key="2">
    <source>
        <dbReference type="Proteomes" id="UP000019140"/>
    </source>
</evidence>
<name>W4LRS6_9BACT</name>
<keyword evidence="2" id="KW-1185">Reference proteome</keyword>
<sequence length="29" mass="3239">MILQDMMGLLDAARRVAARNVNVLMTATY</sequence>